<dbReference type="GO" id="GO:1990189">
    <property type="term" value="F:protein N-terminal-serine acetyltransferase activity"/>
    <property type="evidence" value="ECO:0007669"/>
    <property type="project" value="TreeGrafter"/>
</dbReference>
<proteinExistence type="predicted"/>
<name>A0A1P8EJ25_9GAMM</name>
<feature type="domain" description="N-acetyltransferase" evidence="1">
    <location>
        <begin position="20"/>
        <end position="191"/>
    </location>
</feature>
<evidence type="ECO:0000259" key="1">
    <source>
        <dbReference type="PROSITE" id="PS51186"/>
    </source>
</evidence>
<evidence type="ECO:0000313" key="2">
    <source>
        <dbReference type="EMBL" id="APV36199.1"/>
    </source>
</evidence>
<dbReference type="Pfam" id="PF13302">
    <property type="entry name" value="Acetyltransf_3"/>
    <property type="match status" value="1"/>
</dbReference>
<accession>A0A1P8EJ25</accession>
<dbReference type="InterPro" id="IPR016181">
    <property type="entry name" value="Acyl_CoA_acyltransferase"/>
</dbReference>
<dbReference type="AlphaFoldDB" id="A0A1P8EJ25"/>
<organism evidence="2 3">
    <name type="scientific">Acinetobacter soli</name>
    <dbReference type="NCBI Taxonomy" id="487316"/>
    <lineage>
        <taxon>Bacteria</taxon>
        <taxon>Pseudomonadati</taxon>
        <taxon>Pseudomonadota</taxon>
        <taxon>Gammaproteobacteria</taxon>
        <taxon>Moraxellales</taxon>
        <taxon>Moraxellaceae</taxon>
        <taxon>Acinetobacter</taxon>
    </lineage>
</organism>
<dbReference type="STRING" id="487316.BEN76_09285"/>
<keyword evidence="2" id="KW-0808">Transferase</keyword>
<evidence type="ECO:0000313" key="3">
    <source>
        <dbReference type="Proteomes" id="UP000185674"/>
    </source>
</evidence>
<dbReference type="PANTHER" id="PTHR43441">
    <property type="entry name" value="RIBOSOMAL-PROTEIN-SERINE ACETYLTRANSFERASE"/>
    <property type="match status" value="1"/>
</dbReference>
<dbReference type="EMBL" id="CP016896">
    <property type="protein sequence ID" value="APV36199.1"/>
    <property type="molecule type" value="Genomic_DNA"/>
</dbReference>
<dbReference type="InterPro" id="IPR000182">
    <property type="entry name" value="GNAT_dom"/>
</dbReference>
<dbReference type="RefSeq" id="WP_076032919.1">
    <property type="nucleotide sequence ID" value="NZ_BHGF01000015.1"/>
</dbReference>
<dbReference type="eggNOG" id="COG1670">
    <property type="taxonomic scope" value="Bacteria"/>
</dbReference>
<dbReference type="Gene3D" id="3.40.630.30">
    <property type="match status" value="1"/>
</dbReference>
<dbReference type="SUPFAM" id="SSF55729">
    <property type="entry name" value="Acyl-CoA N-acyltransferases (Nat)"/>
    <property type="match status" value="1"/>
</dbReference>
<reference evidence="2 3" key="1">
    <citation type="submission" date="2016-08" db="EMBL/GenBank/DDBJ databases">
        <title>Complete genome sequence of Acinetobacter baylyi strain GFJ2.</title>
        <authorList>
            <person name="Tabata M."/>
            <person name="Kuboki S."/>
            <person name="Gibu N."/>
            <person name="Kinouchi Y."/>
            <person name="Vangnai A."/>
            <person name="Kasai D."/>
            <person name="Fukuda M."/>
        </authorList>
    </citation>
    <scope>NUCLEOTIDE SEQUENCE [LARGE SCALE GENOMIC DNA]</scope>
    <source>
        <strain evidence="2 3">GFJ2</strain>
    </source>
</reference>
<dbReference type="PANTHER" id="PTHR43441:SF2">
    <property type="entry name" value="FAMILY ACETYLTRANSFERASE, PUTATIVE (AFU_ORTHOLOGUE AFUA_7G00850)-RELATED"/>
    <property type="match status" value="1"/>
</dbReference>
<dbReference type="Proteomes" id="UP000185674">
    <property type="component" value="Chromosome"/>
</dbReference>
<dbReference type="PROSITE" id="PS51186">
    <property type="entry name" value="GNAT"/>
    <property type="match status" value="1"/>
</dbReference>
<dbReference type="GO" id="GO:0008999">
    <property type="term" value="F:protein-N-terminal-alanine acetyltransferase activity"/>
    <property type="evidence" value="ECO:0007669"/>
    <property type="project" value="TreeGrafter"/>
</dbReference>
<dbReference type="KEGG" id="asol:BEN76_09285"/>
<sequence length="236" mass="27438">MKSNQFGQPVGDAVALAVPIQFKAHTLMGNYVDLLPIEKDTFTLDYAKQLWTCVNSEPDARCWTYLPYEAPQSEVELEQNLRCKFGFEPSHHYWIVVEGKAVGWVALLNLRAQHAAVEIGNVYFSHRLKQTPAATEAIFLLLRDCFQQGMRRVEWKCDDLNQPSKNAALRFGFTYEGLFRQDRVTKGRNRDTAWFSMIDIEWPKLQNTYLQWLDPLNFDKLGKQKRRLEECASQEI</sequence>
<dbReference type="InterPro" id="IPR051908">
    <property type="entry name" value="Ribosomal_N-acetyltransferase"/>
</dbReference>
<gene>
    <name evidence="2" type="ORF">BEN76_09285</name>
</gene>
<protein>
    <submittedName>
        <fullName evidence="2">GNAT family N-acetyltransferase</fullName>
    </submittedName>
</protein>